<dbReference type="Proteomes" id="UP000598467">
    <property type="component" value="Unassembled WGS sequence"/>
</dbReference>
<evidence type="ECO:0000313" key="2">
    <source>
        <dbReference type="Proteomes" id="UP000598467"/>
    </source>
</evidence>
<protein>
    <submittedName>
        <fullName evidence="1">Uncharacterized protein</fullName>
    </submittedName>
</protein>
<sequence length="80" mass="9163">MRVTEQEAKKMWCPFVRVEGNNRLFNTKSSGFDAEHLYQHCIGSQCMAWRPFIYSHVKGGDEAFEHHGYCGLAGRPELGD</sequence>
<organism evidence="1 2">
    <name type="scientific">Roseibium aggregatum</name>
    <dbReference type="NCBI Taxonomy" id="187304"/>
    <lineage>
        <taxon>Bacteria</taxon>
        <taxon>Pseudomonadati</taxon>
        <taxon>Pseudomonadota</taxon>
        <taxon>Alphaproteobacteria</taxon>
        <taxon>Hyphomicrobiales</taxon>
        <taxon>Stappiaceae</taxon>
        <taxon>Roseibium</taxon>
    </lineage>
</organism>
<reference evidence="1" key="1">
    <citation type="submission" date="2020-05" db="EMBL/GenBank/DDBJ databases">
        <title>Identification of trans-AT polyketide cluster in two marine bacteria, producers of a novel glutaramide-containing polyketide sesbanimide D and analogs.</title>
        <authorList>
            <person name="Kacar D."/>
            <person name="Rodriguez P."/>
            <person name="Canedo L."/>
            <person name="Gonzalez E."/>
            <person name="Galan B."/>
            <person name="De La Calle F."/>
            <person name="Garcia J.L."/>
        </authorList>
    </citation>
    <scope>NUCLEOTIDE SEQUENCE</scope>
    <source>
        <strain evidence="1">PHM038</strain>
    </source>
</reference>
<proteinExistence type="predicted"/>
<evidence type="ECO:0000313" key="1">
    <source>
        <dbReference type="EMBL" id="MBD1549374.1"/>
    </source>
</evidence>
<dbReference type="RefSeq" id="WP_190294063.1">
    <property type="nucleotide sequence ID" value="NZ_JABFCZ010000036.1"/>
</dbReference>
<gene>
    <name evidence="1" type="ORF">HK439_24205</name>
</gene>
<dbReference type="EMBL" id="JABFCZ010000036">
    <property type="protein sequence ID" value="MBD1549374.1"/>
    <property type="molecule type" value="Genomic_DNA"/>
</dbReference>
<comment type="caution">
    <text evidence="1">The sequence shown here is derived from an EMBL/GenBank/DDBJ whole genome shotgun (WGS) entry which is preliminary data.</text>
</comment>
<name>A0A926P187_9HYPH</name>
<accession>A0A926P187</accession>
<dbReference type="AlphaFoldDB" id="A0A926P187"/>